<feature type="region of interest" description="Disordered" evidence="7">
    <location>
        <begin position="111"/>
        <end position="146"/>
    </location>
</feature>
<accession>A0A8B8XUQ5</accession>
<dbReference type="Pfam" id="PF01157">
    <property type="entry name" value="Ribosomal_L21e"/>
    <property type="match status" value="1"/>
</dbReference>
<sequence>MTNTKRKRRGTGYMVSRPFRKHGVVPLATYLRIYKKGGIVDIKGTGTVQKGMLHKCYHGKTGRGYNVTQHAVGITVNKQVKGKILAKRMNVHIEHIKHPKSRDSFLKRVKENDEEKKGAKEKGTWVQLKRQPAPPREAHFVRTNGKEPELLEPIPYGFAA</sequence>
<dbReference type="GO" id="GO:0031090">
    <property type="term" value="C:organelle membrane"/>
    <property type="evidence" value="ECO:0007669"/>
    <property type="project" value="UniProtKB-ARBA"/>
</dbReference>
<gene>
    <name evidence="9" type="primary">LOC118897870</name>
</gene>
<dbReference type="PANTHER" id="PTHR20981">
    <property type="entry name" value="60S RIBOSOMAL PROTEIN L21"/>
    <property type="match status" value="1"/>
</dbReference>
<dbReference type="GO" id="GO:0003735">
    <property type="term" value="F:structural constituent of ribosome"/>
    <property type="evidence" value="ECO:0007669"/>
    <property type="project" value="InterPro"/>
</dbReference>
<dbReference type="InterPro" id="IPR001147">
    <property type="entry name" value="Ribosomal_eL21"/>
</dbReference>
<dbReference type="Gene3D" id="6.10.250.3260">
    <property type="match status" value="1"/>
</dbReference>
<dbReference type="FunFam" id="2.30.30.70:FF:000001">
    <property type="entry name" value="60S ribosomal protein L21"/>
    <property type="match status" value="1"/>
</dbReference>
<dbReference type="SUPFAM" id="SSF50104">
    <property type="entry name" value="Translation proteins SH3-like domain"/>
    <property type="match status" value="1"/>
</dbReference>
<evidence type="ECO:0000313" key="9">
    <source>
        <dbReference type="RefSeq" id="XP_036713236.1"/>
    </source>
</evidence>
<dbReference type="InterPro" id="IPR036948">
    <property type="entry name" value="Ribosomal_eL21_sf"/>
</dbReference>
<evidence type="ECO:0000256" key="1">
    <source>
        <dbReference type="ARBA" id="ARBA00008427"/>
    </source>
</evidence>
<evidence type="ECO:0000256" key="3">
    <source>
        <dbReference type="ARBA" id="ARBA00022980"/>
    </source>
</evidence>
<keyword evidence="4" id="KW-0687">Ribonucleoprotein</keyword>
<reference evidence="9" key="1">
    <citation type="submission" date="2025-08" db="UniProtKB">
        <authorList>
            <consortium name="RefSeq"/>
        </authorList>
    </citation>
    <scope>IDENTIFICATION</scope>
    <source>
        <tissue evidence="9">Epidermis and Blubber</tissue>
    </source>
</reference>
<dbReference type="FunFam" id="6.10.250.3260:FF:000001">
    <property type="entry name" value="60S ribosomal protein L21"/>
    <property type="match status" value="1"/>
</dbReference>
<dbReference type="AlphaFoldDB" id="A0A8B8XUQ5"/>
<organism evidence="8 9">
    <name type="scientific">Balaenoptera musculus</name>
    <name type="common">Blue whale</name>
    <dbReference type="NCBI Taxonomy" id="9771"/>
    <lineage>
        <taxon>Eukaryota</taxon>
        <taxon>Metazoa</taxon>
        <taxon>Chordata</taxon>
        <taxon>Craniata</taxon>
        <taxon>Vertebrata</taxon>
        <taxon>Euteleostomi</taxon>
        <taxon>Mammalia</taxon>
        <taxon>Eutheria</taxon>
        <taxon>Laurasiatheria</taxon>
        <taxon>Artiodactyla</taxon>
        <taxon>Whippomorpha</taxon>
        <taxon>Cetacea</taxon>
        <taxon>Mysticeti</taxon>
        <taxon>Balaenopteridae</taxon>
        <taxon>Balaenoptera</taxon>
    </lineage>
</organism>
<dbReference type="GeneID" id="118897870"/>
<dbReference type="GO" id="GO:0022625">
    <property type="term" value="C:cytosolic large ribosomal subunit"/>
    <property type="evidence" value="ECO:0007669"/>
    <property type="project" value="UniProtKB-ARBA"/>
</dbReference>
<comment type="subunit">
    <text evidence="2">Component of the large ribosomal subunit.</text>
</comment>
<dbReference type="Proteomes" id="UP000694857">
    <property type="component" value="Chromosome 7"/>
</dbReference>
<protein>
    <recommendedName>
        <fullName evidence="5">Large ribosomal subunit protein eL21</fullName>
    </recommendedName>
    <alternativeName>
        <fullName evidence="6">60S ribosomal protein L21</fullName>
    </alternativeName>
</protein>
<evidence type="ECO:0000256" key="2">
    <source>
        <dbReference type="ARBA" id="ARBA00011133"/>
    </source>
</evidence>
<feature type="compositionally biased region" description="Basic and acidic residues" evidence="7">
    <location>
        <begin position="136"/>
        <end position="146"/>
    </location>
</feature>
<feature type="compositionally biased region" description="Basic and acidic residues" evidence="7">
    <location>
        <begin position="111"/>
        <end position="123"/>
    </location>
</feature>
<evidence type="ECO:0000256" key="5">
    <source>
        <dbReference type="ARBA" id="ARBA00035219"/>
    </source>
</evidence>
<name>A0A8B8XUQ5_BALMU</name>
<dbReference type="InterPro" id="IPR008991">
    <property type="entry name" value="Translation_prot_SH3-like_sf"/>
</dbReference>
<dbReference type="KEGG" id="bmus:118897870"/>
<evidence type="ECO:0000313" key="8">
    <source>
        <dbReference type="Proteomes" id="UP000694857"/>
    </source>
</evidence>
<proteinExistence type="inferred from homology"/>
<evidence type="ECO:0000256" key="7">
    <source>
        <dbReference type="SAM" id="MobiDB-lite"/>
    </source>
</evidence>
<dbReference type="GO" id="GO:0006412">
    <property type="term" value="P:translation"/>
    <property type="evidence" value="ECO:0007669"/>
    <property type="project" value="InterPro"/>
</dbReference>
<dbReference type="Gene3D" id="2.30.30.70">
    <property type="entry name" value="Ribosomal protein L21"/>
    <property type="match status" value="1"/>
</dbReference>
<evidence type="ECO:0000256" key="4">
    <source>
        <dbReference type="ARBA" id="ARBA00023274"/>
    </source>
</evidence>
<evidence type="ECO:0000256" key="6">
    <source>
        <dbReference type="ARBA" id="ARBA00035327"/>
    </source>
</evidence>
<keyword evidence="8" id="KW-1185">Reference proteome</keyword>
<keyword evidence="3" id="KW-0689">Ribosomal protein</keyword>
<dbReference type="RefSeq" id="XP_036713236.1">
    <property type="nucleotide sequence ID" value="XM_036857341.1"/>
</dbReference>
<comment type="similarity">
    <text evidence="1">Belongs to the eukaryotic ribosomal protein eL21 family.</text>
</comment>